<protein>
    <submittedName>
        <fullName evidence="1">Uncharacterized protein</fullName>
    </submittedName>
</protein>
<sequence>MKVFETNLEARPIKRGEDTDYFIETFSYPLNLEMDHALTSRIQFPMSRAVLVRTSPYSSKVTVHIMRDVDLRSSFANFELELKDHQLSLQKEEGYIQMSIKKR</sequence>
<accession>A0AA42J2M1</accession>
<name>A0AA42J2M1_9FIRM</name>
<proteinExistence type="predicted"/>
<dbReference type="Proteomes" id="UP001169242">
    <property type="component" value="Unassembled WGS sequence"/>
</dbReference>
<dbReference type="AlphaFoldDB" id="A0AA42J2M1"/>
<reference evidence="1" key="1">
    <citation type="journal article" date="2023" name="Int. J. Syst. Evol. Microbiol.">
        <title>&lt;i&gt;Holtiella tumoricola&lt;/i&gt; gen. nov. sp. nov., isolated from a human clinical sample.</title>
        <authorList>
            <person name="Allen-Vercoe E."/>
            <person name="Daigneault M.C."/>
            <person name="Vancuren S.J."/>
            <person name="Cochrane K."/>
            <person name="O'Neal L.L."/>
            <person name="Sankaranarayanan K."/>
            <person name="Lawson P.A."/>
        </authorList>
    </citation>
    <scope>NUCLEOTIDE SEQUENCE</scope>
    <source>
        <strain evidence="1">CC70A</strain>
    </source>
</reference>
<evidence type="ECO:0000313" key="1">
    <source>
        <dbReference type="EMBL" id="MDA3733879.1"/>
    </source>
</evidence>
<dbReference type="RefSeq" id="WP_271013557.1">
    <property type="nucleotide sequence ID" value="NZ_JAQIFT010000068.1"/>
</dbReference>
<gene>
    <name evidence="1" type="ORF">PBV87_20610</name>
</gene>
<comment type="caution">
    <text evidence="1">The sequence shown here is derived from an EMBL/GenBank/DDBJ whole genome shotgun (WGS) entry which is preliminary data.</text>
</comment>
<organism evidence="1 2">
    <name type="scientific">Holtiella tumoricola</name>
    <dbReference type="NCBI Taxonomy" id="3018743"/>
    <lineage>
        <taxon>Bacteria</taxon>
        <taxon>Bacillati</taxon>
        <taxon>Bacillota</taxon>
        <taxon>Clostridia</taxon>
        <taxon>Lachnospirales</taxon>
        <taxon>Cellulosilyticaceae</taxon>
        <taxon>Holtiella</taxon>
    </lineage>
</organism>
<evidence type="ECO:0000313" key="2">
    <source>
        <dbReference type="Proteomes" id="UP001169242"/>
    </source>
</evidence>
<keyword evidence="2" id="KW-1185">Reference proteome</keyword>
<dbReference type="EMBL" id="JAQIFT010000068">
    <property type="protein sequence ID" value="MDA3733879.1"/>
    <property type="molecule type" value="Genomic_DNA"/>
</dbReference>